<dbReference type="PANTHER" id="PTHR43060:SF15">
    <property type="entry name" value="3-HYDROXYISOBUTYRATE DEHYDROGENASE-LIKE 1, MITOCHONDRIAL-RELATED"/>
    <property type="match status" value="1"/>
</dbReference>
<evidence type="ECO:0000256" key="3">
    <source>
        <dbReference type="SAM" id="SignalP"/>
    </source>
</evidence>
<evidence type="ECO:0000256" key="1">
    <source>
        <dbReference type="ARBA" id="ARBA00004141"/>
    </source>
</evidence>
<comment type="subcellular location">
    <subcellularLocation>
        <location evidence="1">Membrane</location>
        <topology evidence="1">Multi-pass membrane protein</topology>
    </subcellularLocation>
</comment>
<keyword evidence="6" id="KW-1185">Reference proteome</keyword>
<dbReference type="Pfam" id="PF14833">
    <property type="entry name" value="NAD_binding_11"/>
    <property type="match status" value="1"/>
</dbReference>
<dbReference type="InterPro" id="IPR011701">
    <property type="entry name" value="MFS"/>
</dbReference>
<dbReference type="InterPro" id="IPR029154">
    <property type="entry name" value="HIBADH-like_NADP-bd"/>
</dbReference>
<dbReference type="PANTHER" id="PTHR43060">
    <property type="entry name" value="3-HYDROXYISOBUTYRATE DEHYDROGENASE-LIKE 1, MITOCHONDRIAL-RELATED"/>
    <property type="match status" value="1"/>
</dbReference>
<feature type="domain" description="Major facilitator superfamily (MFS) profile" evidence="4">
    <location>
        <begin position="3"/>
        <end position="446"/>
    </location>
</feature>
<feature type="transmembrane region" description="Helical" evidence="2">
    <location>
        <begin position="347"/>
        <end position="370"/>
    </location>
</feature>
<feature type="transmembrane region" description="Helical" evidence="2">
    <location>
        <begin position="104"/>
        <end position="125"/>
    </location>
</feature>
<accession>A0A8S1J4T2</accession>
<keyword evidence="3" id="KW-0732">Signal</keyword>
<feature type="signal peptide" evidence="3">
    <location>
        <begin position="1"/>
        <end position="27"/>
    </location>
</feature>
<comment type="caution">
    <text evidence="5">The sequence shown here is derived from an EMBL/GenBank/DDBJ whole genome shotgun (WGS) entry which is preliminary data.</text>
</comment>
<evidence type="ECO:0000313" key="5">
    <source>
        <dbReference type="EMBL" id="CAD7702092.1"/>
    </source>
</evidence>
<dbReference type="SUPFAM" id="SSF48179">
    <property type="entry name" value="6-phosphogluconate dehydrogenase C-terminal domain-like"/>
    <property type="match status" value="1"/>
</dbReference>
<feature type="transmembrane region" description="Helical" evidence="2">
    <location>
        <begin position="322"/>
        <end position="340"/>
    </location>
</feature>
<reference evidence="5" key="1">
    <citation type="submission" date="2020-12" db="EMBL/GenBank/DDBJ databases">
        <authorList>
            <person name="Iha C."/>
        </authorList>
    </citation>
    <scope>NUCLEOTIDE SEQUENCE</scope>
</reference>
<dbReference type="SUPFAM" id="SSF103473">
    <property type="entry name" value="MFS general substrate transporter"/>
    <property type="match status" value="1"/>
</dbReference>
<dbReference type="OrthoDB" id="435038at2759"/>
<feature type="transmembrane region" description="Helical" evidence="2">
    <location>
        <begin position="131"/>
        <end position="152"/>
    </location>
</feature>
<feature type="chain" id="PRO_5035802296" description="Major facilitator superfamily (MFS) profile domain-containing protein" evidence="3">
    <location>
        <begin position="28"/>
        <end position="675"/>
    </location>
</feature>
<keyword evidence="2" id="KW-0472">Membrane</keyword>
<feature type="transmembrane region" description="Helical" evidence="2">
    <location>
        <begin position="164"/>
        <end position="182"/>
    </location>
</feature>
<dbReference type="EMBL" id="CAJHUC010001708">
    <property type="protein sequence ID" value="CAD7702092.1"/>
    <property type="molecule type" value="Genomic_DNA"/>
</dbReference>
<dbReference type="Pfam" id="PF03446">
    <property type="entry name" value="NAD_binding_2"/>
    <property type="match status" value="1"/>
</dbReference>
<name>A0A8S1J4T2_9CHLO</name>
<dbReference type="GO" id="GO:0016020">
    <property type="term" value="C:membrane"/>
    <property type="evidence" value="ECO:0007669"/>
    <property type="project" value="UniProtKB-SubCell"/>
</dbReference>
<feature type="transmembrane region" description="Helical" evidence="2">
    <location>
        <begin position="390"/>
        <end position="414"/>
    </location>
</feature>
<dbReference type="InterPro" id="IPR006115">
    <property type="entry name" value="6PGDH_NADP-bd"/>
</dbReference>
<evidence type="ECO:0000259" key="4">
    <source>
        <dbReference type="PROSITE" id="PS50850"/>
    </source>
</evidence>
<dbReference type="Proteomes" id="UP000708148">
    <property type="component" value="Unassembled WGS sequence"/>
</dbReference>
<dbReference type="InterPro" id="IPR013328">
    <property type="entry name" value="6PGD_dom2"/>
</dbReference>
<feature type="transmembrane region" description="Helical" evidence="2">
    <location>
        <begin position="297"/>
        <end position="316"/>
    </location>
</feature>
<dbReference type="InterPro" id="IPR036291">
    <property type="entry name" value="NAD(P)-bd_dom_sf"/>
</dbReference>
<proteinExistence type="predicted"/>
<keyword evidence="2" id="KW-0812">Transmembrane</keyword>
<dbReference type="InterPro" id="IPR020846">
    <property type="entry name" value="MFS_dom"/>
</dbReference>
<dbReference type="GO" id="GO:0050661">
    <property type="term" value="F:NADP binding"/>
    <property type="evidence" value="ECO:0007669"/>
    <property type="project" value="InterPro"/>
</dbReference>
<dbReference type="PROSITE" id="PS50850">
    <property type="entry name" value="MFS"/>
    <property type="match status" value="1"/>
</dbReference>
<dbReference type="Pfam" id="PF07690">
    <property type="entry name" value="MFS_1"/>
    <property type="match status" value="1"/>
</dbReference>
<dbReference type="AlphaFoldDB" id="A0A8S1J4T2"/>
<evidence type="ECO:0000256" key="2">
    <source>
        <dbReference type="SAM" id="Phobius"/>
    </source>
</evidence>
<protein>
    <recommendedName>
        <fullName evidence="4">Major facilitator superfamily (MFS) profile domain-containing protein</fullName>
    </recommendedName>
</protein>
<dbReference type="SUPFAM" id="SSF51735">
    <property type="entry name" value="NAD(P)-binding Rossmann-fold domains"/>
    <property type="match status" value="1"/>
</dbReference>
<feature type="transmembrane region" description="Helical" evidence="2">
    <location>
        <begin position="76"/>
        <end position="97"/>
    </location>
</feature>
<dbReference type="GO" id="GO:0022857">
    <property type="term" value="F:transmembrane transporter activity"/>
    <property type="evidence" value="ECO:0007669"/>
    <property type="project" value="InterPro"/>
</dbReference>
<gene>
    <name evidence="5" type="ORF">OSTQU699_LOCUS7449</name>
</gene>
<dbReference type="Gene3D" id="1.10.1040.10">
    <property type="entry name" value="N-(1-d-carboxylethyl)-l-norvaline Dehydrogenase, domain 2"/>
    <property type="match status" value="1"/>
</dbReference>
<dbReference type="Gene3D" id="1.20.1250.20">
    <property type="entry name" value="MFS general substrate transporter like domains"/>
    <property type="match status" value="2"/>
</dbReference>
<evidence type="ECO:0000313" key="6">
    <source>
        <dbReference type="Proteomes" id="UP000708148"/>
    </source>
</evidence>
<dbReference type="GO" id="GO:0051287">
    <property type="term" value="F:NAD binding"/>
    <property type="evidence" value="ECO:0007669"/>
    <property type="project" value="InterPro"/>
</dbReference>
<dbReference type="InterPro" id="IPR008927">
    <property type="entry name" value="6-PGluconate_DH-like_C_sf"/>
</dbReference>
<dbReference type="Gene3D" id="3.40.50.720">
    <property type="entry name" value="NAD(P)-binding Rossmann-like Domain"/>
    <property type="match status" value="1"/>
</dbReference>
<sequence length="675" mass="72141">MLVLIAAFLGWMFAGWEMSLLPLSARSVTIGLLQQQEENADWVTTARQSLTSDDAPASDETIQAKERLKRLVAEWFARYIAAFLLGAAVGGWIFGWLGDRAGRVRAMGISILWYSIFTGLSYFVATPLQMCVMRFVACMGIGGMWPSGVALVSEAWEDVSRPTLAGLIGTSANVGIALLSIVVKQIGVLWPALELTPDSWRWMMLLGAMPMVLGVFVLAAVPESTRWLAGQNAAQKPAAPLAEVLRPPLLKSTLSGIALGTVPLLGAWGSQKWILPWAGQVGADIGQESLKADTQTWWAVGAAIGSLCGGWLATIFGRRTTYFLVSLLSLVLAQVIFSFLDPTQGTGFLFPVFVLGLIATVYFGWLPLFLPELFPTRVRATGSGVSFNSGRILSAVVVMTIPGFVQAGFTVWGFDSSSQAMHDFTAAGGRAAADLHEVAAVARRIVLCLPNADIVDDVLNHLRPSLVSPTVLIDTTTGDPRRTRQSAESLVADGILLTDATVLGSSVVTREGQAVLMVGADPEALKAVHPILQAIAGTVHHVGPVGSGQEMKLVANLVLGLNRAVLAEGLHFADRLGLDLPAVLGVLKSGAAYSAVMDAKGQKMIDGEFSAQARLSQHLKDVRLILNRAQDLNAGLPLSELHRQLLERVEAAGEGQLDNSAIIRAWDQRSLDDQT</sequence>
<keyword evidence="2" id="KW-1133">Transmembrane helix</keyword>
<dbReference type="InterPro" id="IPR036259">
    <property type="entry name" value="MFS_trans_sf"/>
</dbReference>
<feature type="transmembrane region" description="Helical" evidence="2">
    <location>
        <begin position="202"/>
        <end position="221"/>
    </location>
</feature>
<organism evidence="5 6">
    <name type="scientific">Ostreobium quekettii</name>
    <dbReference type="NCBI Taxonomy" id="121088"/>
    <lineage>
        <taxon>Eukaryota</taxon>
        <taxon>Viridiplantae</taxon>
        <taxon>Chlorophyta</taxon>
        <taxon>core chlorophytes</taxon>
        <taxon>Ulvophyceae</taxon>
        <taxon>TCBD clade</taxon>
        <taxon>Bryopsidales</taxon>
        <taxon>Ostreobineae</taxon>
        <taxon>Ostreobiaceae</taxon>
        <taxon>Ostreobium</taxon>
    </lineage>
</organism>